<dbReference type="EMBL" id="MNAD01001289">
    <property type="protein sequence ID" value="OJT06621.1"/>
    <property type="molecule type" value="Genomic_DNA"/>
</dbReference>
<comment type="caution">
    <text evidence="1">The sequence shown here is derived from an EMBL/GenBank/DDBJ whole genome shotgun (WGS) entry which is preliminary data.</text>
</comment>
<evidence type="ECO:0000313" key="1">
    <source>
        <dbReference type="EMBL" id="OJT06621.1"/>
    </source>
</evidence>
<organism evidence="1 2">
    <name type="scientific">Trametes pubescens</name>
    <name type="common">White-rot fungus</name>
    <dbReference type="NCBI Taxonomy" id="154538"/>
    <lineage>
        <taxon>Eukaryota</taxon>
        <taxon>Fungi</taxon>
        <taxon>Dikarya</taxon>
        <taxon>Basidiomycota</taxon>
        <taxon>Agaricomycotina</taxon>
        <taxon>Agaricomycetes</taxon>
        <taxon>Polyporales</taxon>
        <taxon>Polyporaceae</taxon>
        <taxon>Trametes</taxon>
    </lineage>
</organism>
<name>A0A1M2VG95_TRAPU</name>
<gene>
    <name evidence="1" type="ORF">TRAPUB_2527</name>
</gene>
<proteinExistence type="predicted"/>
<protein>
    <submittedName>
        <fullName evidence="1">Uncharacterized protein</fullName>
    </submittedName>
</protein>
<evidence type="ECO:0000313" key="2">
    <source>
        <dbReference type="Proteomes" id="UP000184267"/>
    </source>
</evidence>
<keyword evidence="2" id="KW-1185">Reference proteome</keyword>
<dbReference type="Proteomes" id="UP000184267">
    <property type="component" value="Unassembled WGS sequence"/>
</dbReference>
<accession>A0A1M2VG95</accession>
<dbReference type="AlphaFoldDB" id="A0A1M2VG95"/>
<reference evidence="1 2" key="1">
    <citation type="submission" date="2016-10" db="EMBL/GenBank/DDBJ databases">
        <title>Genome sequence of the basidiomycete white-rot fungus Trametes pubescens.</title>
        <authorList>
            <person name="Makela M.R."/>
            <person name="Granchi Z."/>
            <person name="Peng M."/>
            <person name="De Vries R.P."/>
            <person name="Grigoriev I."/>
            <person name="Riley R."/>
            <person name="Hilden K."/>
        </authorList>
    </citation>
    <scope>NUCLEOTIDE SEQUENCE [LARGE SCALE GENOMIC DNA]</scope>
    <source>
        <strain evidence="1 2">FBCC735</strain>
    </source>
</reference>
<sequence>MDSLRALASARVAQGHPLERVFIAYPRQSETTGAVAFTVIEYDGAVARMLDSSELAMVDDTGIRLLEEKFKPEWDRVGVEDGLGEGDL</sequence>